<evidence type="ECO:0000256" key="3">
    <source>
        <dbReference type="ARBA" id="ARBA00023295"/>
    </source>
</evidence>
<keyword evidence="7" id="KW-1185">Reference proteome</keyword>
<dbReference type="InterPro" id="IPR006626">
    <property type="entry name" value="PbH1"/>
</dbReference>
<dbReference type="SUPFAM" id="SSF49785">
    <property type="entry name" value="Galactose-binding domain-like"/>
    <property type="match status" value="1"/>
</dbReference>
<feature type="domain" description="CBM6" evidence="5">
    <location>
        <begin position="504"/>
        <end position="627"/>
    </location>
</feature>
<protein>
    <submittedName>
        <fullName evidence="6">Polygalacturonase</fullName>
    </submittedName>
</protein>
<gene>
    <name evidence="6" type="ORF">HNR40_004045</name>
</gene>
<dbReference type="Pfam" id="PF00295">
    <property type="entry name" value="Glyco_hydro_28"/>
    <property type="match status" value="1"/>
</dbReference>
<dbReference type="Proteomes" id="UP000568380">
    <property type="component" value="Unassembled WGS sequence"/>
</dbReference>
<comment type="similarity">
    <text evidence="1 4">Belongs to the glycosyl hydrolase 28 family.</text>
</comment>
<dbReference type="GO" id="GO:0005975">
    <property type="term" value="P:carbohydrate metabolic process"/>
    <property type="evidence" value="ECO:0007669"/>
    <property type="project" value="InterPro"/>
</dbReference>
<evidence type="ECO:0000256" key="2">
    <source>
        <dbReference type="ARBA" id="ARBA00022801"/>
    </source>
</evidence>
<sequence>MSSQLPGGALRAAALSRREVLRTAALGAGALVLGGTLPAAVSERAAARASDTAAGVRGGAAVVEGTAAASPWDEVPEILARIVPPTFPDRTFSITDYGAVGDNSTDCTTAFRNAIAACNAAGGGRVLVPAGAFRTGKIHLLSNVNLHVQGTIRFRTDPASYLPPVFTRWEGIECHNYSPFIYANGKTNIALTGAGTIDGNAPAGDWSSWGGGGADRDRLRDWGADDHPVDQRVFGSGTKLRPNMIGLYNCTNVLVENLNLRNPAMWTLHPVYCANVTVRNVTFYSTNSQGDGCNPDSCTDVFIHDCRFNTNDDCIPVKSGRDRDGRRVNRPSQNIVVRNCKFSGRWGGITVGSEMSGGVRKVFAEDCQCNAADFPGRYPVKYALYVKTSFNRGGFVEDIHLRRFTGRNLERDAVYITMNYETSGSIPPTVRNFTVDAMTVTGGRAAFNIDGRSAKHIQNVTISNSTFTNMTNSGNVANNVDNLQLINVFHNGRDISTTTPPTGTRYEAENATISQGVVESNHAGHSGTGFVNGDNVAGSYTEWTVTGTAGAATLRVRFANGTTVNRAAAIAVNGAAVVANQSFNGTGAWTTWATTTLPVTLNAGTNTVRITANTANGNPNLDYIEVQQ</sequence>
<dbReference type="PANTHER" id="PTHR31339">
    <property type="entry name" value="PECTIN LYASE-RELATED"/>
    <property type="match status" value="1"/>
</dbReference>
<dbReference type="InterPro" id="IPR005084">
    <property type="entry name" value="CBM6"/>
</dbReference>
<dbReference type="EMBL" id="JACHIN010000005">
    <property type="protein sequence ID" value="MBB5078559.1"/>
    <property type="molecule type" value="Genomic_DNA"/>
</dbReference>
<dbReference type="AlphaFoldDB" id="A0A7W8A3Z6"/>
<dbReference type="InterPro" id="IPR008979">
    <property type="entry name" value="Galactose-bd-like_sf"/>
</dbReference>
<evidence type="ECO:0000313" key="7">
    <source>
        <dbReference type="Proteomes" id="UP000568380"/>
    </source>
</evidence>
<accession>A0A7W8A3Z6</accession>
<reference evidence="6 7" key="1">
    <citation type="submission" date="2020-08" db="EMBL/GenBank/DDBJ databases">
        <title>Genomic Encyclopedia of Type Strains, Phase IV (KMG-IV): sequencing the most valuable type-strain genomes for metagenomic binning, comparative biology and taxonomic classification.</title>
        <authorList>
            <person name="Goeker M."/>
        </authorList>
    </citation>
    <scope>NUCLEOTIDE SEQUENCE [LARGE SCALE GENOMIC DNA]</scope>
    <source>
        <strain evidence="6 7">DSM 45385</strain>
    </source>
</reference>
<evidence type="ECO:0000256" key="4">
    <source>
        <dbReference type="RuleBase" id="RU361169"/>
    </source>
</evidence>
<dbReference type="Gene3D" id="2.60.120.260">
    <property type="entry name" value="Galactose-binding domain-like"/>
    <property type="match status" value="1"/>
</dbReference>
<dbReference type="RefSeq" id="WP_184963423.1">
    <property type="nucleotide sequence ID" value="NZ_JACHIN010000005.1"/>
</dbReference>
<dbReference type="CDD" id="cd04082">
    <property type="entry name" value="CBM35_pectate_lyase-like"/>
    <property type="match status" value="1"/>
</dbReference>
<dbReference type="SUPFAM" id="SSF51126">
    <property type="entry name" value="Pectin lyase-like"/>
    <property type="match status" value="1"/>
</dbReference>
<evidence type="ECO:0000259" key="5">
    <source>
        <dbReference type="PROSITE" id="PS51175"/>
    </source>
</evidence>
<proteinExistence type="inferred from homology"/>
<organism evidence="6 7">
    <name type="scientific">Nonomuraea endophytica</name>
    <dbReference type="NCBI Taxonomy" id="714136"/>
    <lineage>
        <taxon>Bacteria</taxon>
        <taxon>Bacillati</taxon>
        <taxon>Actinomycetota</taxon>
        <taxon>Actinomycetes</taxon>
        <taxon>Streptosporangiales</taxon>
        <taxon>Streptosporangiaceae</taxon>
        <taxon>Nonomuraea</taxon>
    </lineage>
</organism>
<name>A0A7W8A3Z6_9ACTN</name>
<dbReference type="InterPro" id="IPR011050">
    <property type="entry name" value="Pectin_lyase_fold/virulence"/>
</dbReference>
<dbReference type="InterPro" id="IPR012334">
    <property type="entry name" value="Pectin_lyas_fold"/>
</dbReference>
<dbReference type="InterPro" id="IPR006311">
    <property type="entry name" value="TAT_signal"/>
</dbReference>
<evidence type="ECO:0000256" key="1">
    <source>
        <dbReference type="ARBA" id="ARBA00008834"/>
    </source>
</evidence>
<dbReference type="GO" id="GO:0004650">
    <property type="term" value="F:polygalacturonase activity"/>
    <property type="evidence" value="ECO:0007669"/>
    <property type="project" value="InterPro"/>
</dbReference>
<dbReference type="InterPro" id="IPR051801">
    <property type="entry name" value="GH28_Enzymes"/>
</dbReference>
<dbReference type="PROSITE" id="PS51175">
    <property type="entry name" value="CBM6"/>
    <property type="match status" value="1"/>
</dbReference>
<comment type="caution">
    <text evidence="6">The sequence shown here is derived from an EMBL/GenBank/DDBJ whole genome shotgun (WGS) entry which is preliminary data.</text>
</comment>
<dbReference type="Gene3D" id="2.160.20.10">
    <property type="entry name" value="Single-stranded right-handed beta-helix, Pectin lyase-like"/>
    <property type="match status" value="1"/>
</dbReference>
<dbReference type="GO" id="GO:0030246">
    <property type="term" value="F:carbohydrate binding"/>
    <property type="evidence" value="ECO:0007669"/>
    <property type="project" value="InterPro"/>
</dbReference>
<dbReference type="SMART" id="SM00710">
    <property type="entry name" value="PbH1"/>
    <property type="match status" value="6"/>
</dbReference>
<dbReference type="Pfam" id="PF03422">
    <property type="entry name" value="CBM_6"/>
    <property type="match status" value="1"/>
</dbReference>
<keyword evidence="2 4" id="KW-0378">Hydrolase</keyword>
<dbReference type="PROSITE" id="PS51318">
    <property type="entry name" value="TAT"/>
    <property type="match status" value="1"/>
</dbReference>
<evidence type="ECO:0000313" key="6">
    <source>
        <dbReference type="EMBL" id="MBB5078559.1"/>
    </source>
</evidence>
<dbReference type="PANTHER" id="PTHR31339:SF9">
    <property type="entry name" value="PLASMIN AND FIBRONECTIN-BINDING PROTEIN A"/>
    <property type="match status" value="1"/>
</dbReference>
<keyword evidence="3 4" id="KW-0326">Glycosidase</keyword>
<dbReference type="InterPro" id="IPR000743">
    <property type="entry name" value="Glyco_hydro_28"/>
</dbReference>